<dbReference type="SUPFAM" id="SSF55073">
    <property type="entry name" value="Nucleotide cyclase"/>
    <property type="match status" value="1"/>
</dbReference>
<sequence>MTVAIKIDAAVRALQIEHPASNVDACVTLSQGVAVIEPETGADSERLLRLADDQLYLAKRTGRGRVCAV</sequence>
<dbReference type="Proteomes" id="UP000275777">
    <property type="component" value="Chromosome"/>
</dbReference>
<evidence type="ECO:0000313" key="5">
    <source>
        <dbReference type="Proteomes" id="UP000275777"/>
    </source>
</evidence>
<dbReference type="GO" id="GO:0005886">
    <property type="term" value="C:plasma membrane"/>
    <property type="evidence" value="ECO:0007669"/>
    <property type="project" value="TreeGrafter"/>
</dbReference>
<protein>
    <recommendedName>
        <fullName evidence="1">diguanylate cyclase</fullName>
        <ecNumber evidence="1">2.7.7.65</ecNumber>
    </recommendedName>
</protein>
<evidence type="ECO:0000313" key="4">
    <source>
        <dbReference type="EMBL" id="VEB44628.1"/>
    </source>
</evidence>
<dbReference type="InterPro" id="IPR000160">
    <property type="entry name" value="GGDEF_dom"/>
</dbReference>
<proteinExistence type="predicted"/>
<dbReference type="Pfam" id="PF00990">
    <property type="entry name" value="GGDEF"/>
    <property type="match status" value="1"/>
</dbReference>
<organism evidence="4 5">
    <name type="scientific">Chromobacterium violaceum</name>
    <dbReference type="NCBI Taxonomy" id="536"/>
    <lineage>
        <taxon>Bacteria</taxon>
        <taxon>Pseudomonadati</taxon>
        <taxon>Pseudomonadota</taxon>
        <taxon>Betaproteobacteria</taxon>
        <taxon>Neisseriales</taxon>
        <taxon>Chromobacteriaceae</taxon>
        <taxon>Chromobacterium</taxon>
    </lineage>
</organism>
<dbReference type="InterPro" id="IPR050469">
    <property type="entry name" value="Diguanylate_Cyclase"/>
</dbReference>
<dbReference type="InterPro" id="IPR029787">
    <property type="entry name" value="Nucleotide_cyclase"/>
</dbReference>
<dbReference type="EC" id="2.7.7.65" evidence="1"/>
<dbReference type="GO" id="GO:0052621">
    <property type="term" value="F:diguanylate cyclase activity"/>
    <property type="evidence" value="ECO:0007669"/>
    <property type="project" value="UniProtKB-EC"/>
</dbReference>
<evidence type="ECO:0000256" key="1">
    <source>
        <dbReference type="ARBA" id="ARBA00012528"/>
    </source>
</evidence>
<gene>
    <name evidence="4" type="ORF">NCTC9695_05119</name>
</gene>
<name>A0A3S4HPZ5_CHRVL</name>
<evidence type="ECO:0000259" key="3">
    <source>
        <dbReference type="PROSITE" id="PS50887"/>
    </source>
</evidence>
<dbReference type="InterPro" id="IPR043128">
    <property type="entry name" value="Rev_trsase/Diguanyl_cyclase"/>
</dbReference>
<reference evidence="4 5" key="1">
    <citation type="submission" date="2018-12" db="EMBL/GenBank/DDBJ databases">
        <authorList>
            <consortium name="Pathogen Informatics"/>
        </authorList>
    </citation>
    <scope>NUCLEOTIDE SEQUENCE [LARGE SCALE GENOMIC DNA]</scope>
    <source>
        <strain evidence="4 5">NCTC9695</strain>
    </source>
</reference>
<dbReference type="PROSITE" id="PS50887">
    <property type="entry name" value="GGDEF"/>
    <property type="match status" value="1"/>
</dbReference>
<dbReference type="PANTHER" id="PTHR45138">
    <property type="entry name" value="REGULATORY COMPONENTS OF SENSORY TRANSDUCTION SYSTEM"/>
    <property type="match status" value="1"/>
</dbReference>
<dbReference type="Gene3D" id="3.30.70.270">
    <property type="match status" value="1"/>
</dbReference>
<dbReference type="EMBL" id="LR134182">
    <property type="protein sequence ID" value="VEB44628.1"/>
    <property type="molecule type" value="Genomic_DNA"/>
</dbReference>
<dbReference type="GO" id="GO:1902201">
    <property type="term" value="P:negative regulation of bacterial-type flagellum-dependent cell motility"/>
    <property type="evidence" value="ECO:0007669"/>
    <property type="project" value="TreeGrafter"/>
</dbReference>
<evidence type="ECO:0000256" key="2">
    <source>
        <dbReference type="ARBA" id="ARBA00034247"/>
    </source>
</evidence>
<accession>A0A3S4HPZ5</accession>
<dbReference type="GO" id="GO:0043709">
    <property type="term" value="P:cell adhesion involved in single-species biofilm formation"/>
    <property type="evidence" value="ECO:0007669"/>
    <property type="project" value="TreeGrafter"/>
</dbReference>
<dbReference type="PANTHER" id="PTHR45138:SF9">
    <property type="entry name" value="DIGUANYLATE CYCLASE DGCM-RELATED"/>
    <property type="match status" value="1"/>
</dbReference>
<feature type="domain" description="GGDEF" evidence="3">
    <location>
        <begin position="1"/>
        <end position="69"/>
    </location>
</feature>
<dbReference type="AlphaFoldDB" id="A0A3S4HPZ5"/>
<comment type="catalytic activity">
    <reaction evidence="2">
        <text>2 GTP = 3',3'-c-di-GMP + 2 diphosphate</text>
        <dbReference type="Rhea" id="RHEA:24898"/>
        <dbReference type="ChEBI" id="CHEBI:33019"/>
        <dbReference type="ChEBI" id="CHEBI:37565"/>
        <dbReference type="ChEBI" id="CHEBI:58805"/>
        <dbReference type="EC" id="2.7.7.65"/>
    </reaction>
</comment>